<dbReference type="Gene3D" id="3.20.20.80">
    <property type="entry name" value="Glycosidases"/>
    <property type="match status" value="1"/>
</dbReference>
<sequence>MSATAIRIQGDDFVVNGLPACPGAVWEGHRAEGLLLNSRMVQATFDDLNPATRNLWDGPAGVWDPDRNTEACVRAMADWRATGLNCITVNLQGGSPFGYSQDQPWHNSAFGADGSLDPHYMQRLGRVLAEADTLGMAVIIGLFYFGQFHRCRSDNAVRTAVAGAIGWLAESGYRNVLLELGNEVDIVRNPWGYGDSLVSSHRTPELMDFVRSRIAACFTDGWILPVSTSLKGGSVPSDPLLEVLDFVLLHGNGVPDPLRIAEMVRRTRSSPAYRGQPILFNEDDHYGFDTPLCNMTAAISEHAGWGFFDYRRSHEDWQEGFQSVPVDWSIGSERKRAFFSLVAHITGSPAPP</sequence>
<reference evidence="1" key="1">
    <citation type="submission" date="2019-09" db="EMBL/GenBank/DDBJ databases">
        <title>Characterisation of the sponge microbiome using genome-centric metagenomics.</title>
        <authorList>
            <person name="Engelberts J.P."/>
            <person name="Robbins S.J."/>
            <person name="De Goeij J.M."/>
            <person name="Aranda M."/>
            <person name="Bell S.C."/>
            <person name="Webster N.S."/>
        </authorList>
    </citation>
    <scope>NUCLEOTIDE SEQUENCE</scope>
    <source>
        <strain evidence="1">SB0662_bin_9</strain>
    </source>
</reference>
<comment type="caution">
    <text evidence="1">The sequence shown here is derived from an EMBL/GenBank/DDBJ whole genome shotgun (WGS) entry which is preliminary data.</text>
</comment>
<dbReference type="EMBL" id="VXPY01000013">
    <property type="protein sequence ID" value="MYD89071.1"/>
    <property type="molecule type" value="Genomic_DNA"/>
</dbReference>
<dbReference type="InterPro" id="IPR017853">
    <property type="entry name" value="GH"/>
</dbReference>
<accession>A0A6B1DPN1</accession>
<dbReference type="SUPFAM" id="SSF51445">
    <property type="entry name" value="(Trans)glycosidases"/>
    <property type="match status" value="1"/>
</dbReference>
<protein>
    <recommendedName>
        <fullName evidence="2">Glycoside hydrolase family 5 protein</fullName>
    </recommendedName>
</protein>
<proteinExistence type="predicted"/>
<organism evidence="1">
    <name type="scientific">Caldilineaceae bacterium SB0662_bin_9</name>
    <dbReference type="NCBI Taxonomy" id="2605258"/>
    <lineage>
        <taxon>Bacteria</taxon>
        <taxon>Bacillati</taxon>
        <taxon>Chloroflexota</taxon>
        <taxon>Caldilineae</taxon>
        <taxon>Caldilineales</taxon>
        <taxon>Caldilineaceae</taxon>
    </lineage>
</organism>
<evidence type="ECO:0000313" key="1">
    <source>
        <dbReference type="EMBL" id="MYD89071.1"/>
    </source>
</evidence>
<gene>
    <name evidence="1" type="ORF">F4Y08_01860</name>
</gene>
<dbReference type="AlphaFoldDB" id="A0A6B1DPN1"/>
<evidence type="ECO:0008006" key="2">
    <source>
        <dbReference type="Google" id="ProtNLM"/>
    </source>
</evidence>
<name>A0A6B1DPN1_9CHLR</name>